<organism evidence="1 2">
    <name type="scientific">Dreissena polymorpha</name>
    <name type="common">Zebra mussel</name>
    <name type="synonym">Mytilus polymorpha</name>
    <dbReference type="NCBI Taxonomy" id="45954"/>
    <lineage>
        <taxon>Eukaryota</taxon>
        <taxon>Metazoa</taxon>
        <taxon>Spiralia</taxon>
        <taxon>Lophotrochozoa</taxon>
        <taxon>Mollusca</taxon>
        <taxon>Bivalvia</taxon>
        <taxon>Autobranchia</taxon>
        <taxon>Heteroconchia</taxon>
        <taxon>Euheterodonta</taxon>
        <taxon>Imparidentia</taxon>
        <taxon>Neoheterodontei</taxon>
        <taxon>Myida</taxon>
        <taxon>Dreissenoidea</taxon>
        <taxon>Dreissenidae</taxon>
        <taxon>Dreissena</taxon>
    </lineage>
</organism>
<sequence>MEVMRGNLGSLDWTLCRPGEETLAHWTGLRVGRETVSRGEETLAHWSGLRVGRERKPWLTGLDFVSDGRGNLGSLDWTSCWTGDC</sequence>
<evidence type="ECO:0000313" key="1">
    <source>
        <dbReference type="EMBL" id="KAH3707274.1"/>
    </source>
</evidence>
<dbReference type="AlphaFoldDB" id="A0A9D3YWR9"/>
<accession>A0A9D3YWR9</accession>
<name>A0A9D3YWR9_DREPO</name>
<reference evidence="1" key="2">
    <citation type="submission" date="2020-11" db="EMBL/GenBank/DDBJ databases">
        <authorList>
            <person name="McCartney M.A."/>
            <person name="Auch B."/>
            <person name="Kono T."/>
            <person name="Mallez S."/>
            <person name="Becker A."/>
            <person name="Gohl D.M."/>
            <person name="Silverstein K.A.T."/>
            <person name="Koren S."/>
            <person name="Bechman K.B."/>
            <person name="Herman A."/>
            <person name="Abrahante J.E."/>
            <person name="Garbe J."/>
        </authorList>
    </citation>
    <scope>NUCLEOTIDE SEQUENCE</scope>
    <source>
        <strain evidence="1">Duluth1</strain>
        <tissue evidence="1">Whole animal</tissue>
    </source>
</reference>
<dbReference type="EMBL" id="JAIWYP010000014">
    <property type="protein sequence ID" value="KAH3707274.1"/>
    <property type="molecule type" value="Genomic_DNA"/>
</dbReference>
<reference evidence="1" key="1">
    <citation type="journal article" date="2019" name="bioRxiv">
        <title>The Genome of the Zebra Mussel, Dreissena polymorpha: A Resource for Invasive Species Research.</title>
        <authorList>
            <person name="McCartney M.A."/>
            <person name="Auch B."/>
            <person name="Kono T."/>
            <person name="Mallez S."/>
            <person name="Zhang Y."/>
            <person name="Obille A."/>
            <person name="Becker A."/>
            <person name="Abrahante J.E."/>
            <person name="Garbe J."/>
            <person name="Badalamenti J.P."/>
            <person name="Herman A."/>
            <person name="Mangelson H."/>
            <person name="Liachko I."/>
            <person name="Sullivan S."/>
            <person name="Sone E.D."/>
            <person name="Koren S."/>
            <person name="Silverstein K.A.T."/>
            <person name="Beckman K.B."/>
            <person name="Gohl D.M."/>
        </authorList>
    </citation>
    <scope>NUCLEOTIDE SEQUENCE</scope>
    <source>
        <strain evidence="1">Duluth1</strain>
        <tissue evidence="1">Whole animal</tissue>
    </source>
</reference>
<proteinExistence type="predicted"/>
<dbReference type="Proteomes" id="UP000828390">
    <property type="component" value="Unassembled WGS sequence"/>
</dbReference>
<keyword evidence="2" id="KW-1185">Reference proteome</keyword>
<comment type="caution">
    <text evidence="1">The sequence shown here is derived from an EMBL/GenBank/DDBJ whole genome shotgun (WGS) entry which is preliminary data.</text>
</comment>
<protein>
    <submittedName>
        <fullName evidence="1">Uncharacterized protein</fullName>
    </submittedName>
</protein>
<gene>
    <name evidence="1" type="ORF">DPMN_066675</name>
</gene>
<evidence type="ECO:0000313" key="2">
    <source>
        <dbReference type="Proteomes" id="UP000828390"/>
    </source>
</evidence>